<name>A0A484LRY5_9ASTE</name>
<reference evidence="2 3" key="1">
    <citation type="submission" date="2018-04" db="EMBL/GenBank/DDBJ databases">
        <authorList>
            <person name="Vogel A."/>
        </authorList>
    </citation>
    <scope>NUCLEOTIDE SEQUENCE [LARGE SCALE GENOMIC DNA]</scope>
</reference>
<dbReference type="OrthoDB" id="1304137at2759"/>
<dbReference type="PANTHER" id="PTHR33116">
    <property type="entry name" value="REVERSE TRANSCRIPTASE ZINC-BINDING DOMAIN-CONTAINING PROTEIN-RELATED-RELATED"/>
    <property type="match status" value="1"/>
</dbReference>
<keyword evidence="3" id="KW-1185">Reference proteome</keyword>
<organism evidence="2 3">
    <name type="scientific">Cuscuta campestris</name>
    <dbReference type="NCBI Taxonomy" id="132261"/>
    <lineage>
        <taxon>Eukaryota</taxon>
        <taxon>Viridiplantae</taxon>
        <taxon>Streptophyta</taxon>
        <taxon>Embryophyta</taxon>
        <taxon>Tracheophyta</taxon>
        <taxon>Spermatophyta</taxon>
        <taxon>Magnoliopsida</taxon>
        <taxon>eudicotyledons</taxon>
        <taxon>Gunneridae</taxon>
        <taxon>Pentapetalae</taxon>
        <taxon>asterids</taxon>
        <taxon>lamiids</taxon>
        <taxon>Solanales</taxon>
        <taxon>Convolvulaceae</taxon>
        <taxon>Cuscuteae</taxon>
        <taxon>Cuscuta</taxon>
        <taxon>Cuscuta subgen. Grammica</taxon>
        <taxon>Cuscuta sect. Cleistogrammica</taxon>
    </lineage>
</organism>
<dbReference type="Pfam" id="PF13966">
    <property type="entry name" value="zf-RVT"/>
    <property type="match status" value="1"/>
</dbReference>
<evidence type="ECO:0000259" key="1">
    <source>
        <dbReference type="Pfam" id="PF13966"/>
    </source>
</evidence>
<dbReference type="PANTHER" id="PTHR33116:SF84">
    <property type="entry name" value="RNA-DIRECTED DNA POLYMERASE"/>
    <property type="match status" value="1"/>
</dbReference>
<gene>
    <name evidence="2" type="ORF">CCAM_LOCUS20911</name>
</gene>
<evidence type="ECO:0000313" key="2">
    <source>
        <dbReference type="EMBL" id="VFQ79135.1"/>
    </source>
</evidence>
<accession>A0A484LRY5</accession>
<dbReference type="Proteomes" id="UP000595140">
    <property type="component" value="Unassembled WGS sequence"/>
</dbReference>
<evidence type="ECO:0000313" key="3">
    <source>
        <dbReference type="Proteomes" id="UP000595140"/>
    </source>
</evidence>
<dbReference type="EMBL" id="OOIL02001901">
    <property type="protein sequence ID" value="VFQ79135.1"/>
    <property type="molecule type" value="Genomic_DNA"/>
</dbReference>
<dbReference type="InterPro" id="IPR026960">
    <property type="entry name" value="RVT-Znf"/>
</dbReference>
<feature type="domain" description="Reverse transcriptase zinc-binding" evidence="1">
    <location>
        <begin position="61"/>
        <end position="141"/>
    </location>
</feature>
<dbReference type="AlphaFoldDB" id="A0A484LRY5"/>
<sequence>MKMCWDIANKKESLWIKWIHSRYIKQGDFWDTNSKPGNCYYWKKILRNRRWFEDMPRDKNYTVEDGYNWLIGERQKPEWIKLVWNRYILPKHQYIMWLIVKGRIQTKERLSKFFPVDTTCLLCKAAVEDINHLFCTCDFTKLVRAEIIKRFGVCYWGETVGDTGRNILQTPNGKKRNTQAALFAAVSYNIWRTRNHYLHRNEEPMVSQCAQKAIYQIEIYMKGKGVCV</sequence>
<protein>
    <recommendedName>
        <fullName evidence="1">Reverse transcriptase zinc-binding domain-containing protein</fullName>
    </recommendedName>
</protein>
<proteinExistence type="predicted"/>